<comment type="caution">
    <text evidence="1">The sequence shown here is derived from an EMBL/GenBank/DDBJ whole genome shotgun (WGS) entry which is preliminary data.</text>
</comment>
<accession>A0ACC1SF32</accession>
<gene>
    <name evidence="1" type="ORF">NM688_g6537</name>
</gene>
<dbReference type="Proteomes" id="UP001148662">
    <property type="component" value="Unassembled WGS sequence"/>
</dbReference>
<organism evidence="1 2">
    <name type="scientific">Phlebia brevispora</name>
    <dbReference type="NCBI Taxonomy" id="194682"/>
    <lineage>
        <taxon>Eukaryota</taxon>
        <taxon>Fungi</taxon>
        <taxon>Dikarya</taxon>
        <taxon>Basidiomycota</taxon>
        <taxon>Agaricomycotina</taxon>
        <taxon>Agaricomycetes</taxon>
        <taxon>Polyporales</taxon>
        <taxon>Meruliaceae</taxon>
        <taxon>Phlebia</taxon>
    </lineage>
</organism>
<reference evidence="1" key="1">
    <citation type="submission" date="2022-07" db="EMBL/GenBank/DDBJ databases">
        <title>Genome Sequence of Phlebia brevispora.</title>
        <authorList>
            <person name="Buettner E."/>
        </authorList>
    </citation>
    <scope>NUCLEOTIDE SEQUENCE</scope>
    <source>
        <strain evidence="1">MPL23</strain>
    </source>
</reference>
<dbReference type="EMBL" id="JANHOG010001362">
    <property type="protein sequence ID" value="KAJ3538326.1"/>
    <property type="molecule type" value="Genomic_DNA"/>
</dbReference>
<evidence type="ECO:0000313" key="1">
    <source>
        <dbReference type="EMBL" id="KAJ3538326.1"/>
    </source>
</evidence>
<name>A0ACC1SF32_9APHY</name>
<evidence type="ECO:0000313" key="2">
    <source>
        <dbReference type="Proteomes" id="UP001148662"/>
    </source>
</evidence>
<protein>
    <submittedName>
        <fullName evidence="1">Uncharacterized protein</fullName>
    </submittedName>
</protein>
<sequence length="673" mass="72684">MHITLFTSFGTLPLLYTFRLRNIWQDVGQLAGDNRGRAPIIFRAANGVFAFNSYVLLHDLDTQMGIFQSKAILSDPLRFATEVSDATNPSSYRKYDYVIIGGGTAGCVLASRLSEDAGVTVLLIEAGKSYDSDLLTRIPLAFTKVFKTATDWDFQTTPQAALNGREVYWPRGKILGGTSAINALIVHHCAPEDFDEWVRLGATGWDYESIRPYFTKSEGYSPSLLFPDIKVGDRGVQGPWRTGHGHEFAPVHKAVFEACKSLGMPYNPDFNTPNGTMGVSGFLGMVDEHGQRSSTATAYLSKDVLARPNLTVAISTMVEKILFDKTGDQPRAVGVELSTSPTSPRYRVTATHEVILSAGAVCSPQILLVSGVGPAKELEILGIPVVKDLSEVGKNLSDHISCGPLNFPTKPGVTWDYLNGPLSGAMALFRWLVFGKGPMATLGTPAGAFVRSDDPNLPLRAKDTALRDDTVKDLTSGPNAPDIEILWAPVLVLDHGLKAPPAGINVVFVKGAISLKPESTGAITLKSKSIWDKPVIDAGYFTSESDLNIVLRATRLCLQLARTEPLKSMLDLKDGADPNSFFWPGAADPDKISDAELKAWIRKHAVPPFHPISSNRIGTDSSSSVVDPDLRVHGITGLRVVDASVFPGQVSGHPCAVVVAVAERIADHIKSRK</sequence>
<keyword evidence="2" id="KW-1185">Reference proteome</keyword>
<proteinExistence type="predicted"/>